<evidence type="ECO:0000313" key="2">
    <source>
        <dbReference type="Proteomes" id="UP001500393"/>
    </source>
</evidence>
<protein>
    <recommendedName>
        <fullName evidence="3">Transposase</fullName>
    </recommendedName>
</protein>
<reference evidence="1 2" key="1">
    <citation type="journal article" date="2019" name="Int. J. Syst. Evol. Microbiol.">
        <title>The Global Catalogue of Microorganisms (GCM) 10K type strain sequencing project: providing services to taxonomists for standard genome sequencing and annotation.</title>
        <authorList>
            <consortium name="The Broad Institute Genomics Platform"/>
            <consortium name="The Broad Institute Genome Sequencing Center for Infectious Disease"/>
            <person name="Wu L."/>
            <person name="Ma J."/>
        </authorList>
    </citation>
    <scope>NUCLEOTIDE SEQUENCE [LARGE SCALE GENOMIC DNA]</scope>
    <source>
        <strain evidence="1 2">JCM 14969</strain>
    </source>
</reference>
<dbReference type="Proteomes" id="UP001500393">
    <property type="component" value="Unassembled WGS sequence"/>
</dbReference>
<comment type="caution">
    <text evidence="1">The sequence shown here is derived from an EMBL/GenBank/DDBJ whole genome shotgun (WGS) entry which is preliminary data.</text>
</comment>
<evidence type="ECO:0000313" key="1">
    <source>
        <dbReference type="EMBL" id="GAA1551919.1"/>
    </source>
</evidence>
<dbReference type="EMBL" id="BAAAOS010000003">
    <property type="protein sequence ID" value="GAA1551919.1"/>
    <property type="molecule type" value="Genomic_DNA"/>
</dbReference>
<evidence type="ECO:0008006" key="3">
    <source>
        <dbReference type="Google" id="ProtNLM"/>
    </source>
</evidence>
<name>A0ABN2C4G0_9ACTN</name>
<gene>
    <name evidence="1" type="ORF">GCM10009789_02040</name>
</gene>
<dbReference type="RefSeq" id="WP_344208705.1">
    <property type="nucleotide sequence ID" value="NZ_BAAAOS010000003.1"/>
</dbReference>
<sequence length="58" mass="6550">MLTVLAHTVCAALRRRIPGYATATPHTLQRRFLSTSGHIIHRRNEIVVRLAQRPHAAL</sequence>
<proteinExistence type="predicted"/>
<keyword evidence="2" id="KW-1185">Reference proteome</keyword>
<organism evidence="1 2">
    <name type="scientific">Kribbella sancticallisti</name>
    <dbReference type="NCBI Taxonomy" id="460087"/>
    <lineage>
        <taxon>Bacteria</taxon>
        <taxon>Bacillati</taxon>
        <taxon>Actinomycetota</taxon>
        <taxon>Actinomycetes</taxon>
        <taxon>Propionibacteriales</taxon>
        <taxon>Kribbellaceae</taxon>
        <taxon>Kribbella</taxon>
    </lineage>
</organism>
<accession>A0ABN2C4G0</accession>